<dbReference type="GO" id="GO:0006152">
    <property type="term" value="P:purine nucleoside catabolic process"/>
    <property type="evidence" value="ECO:0007669"/>
    <property type="project" value="TreeGrafter"/>
</dbReference>
<dbReference type="InterPro" id="IPR001910">
    <property type="entry name" value="Inosine/uridine_hydrolase_dom"/>
</dbReference>
<dbReference type="GO" id="GO:0005829">
    <property type="term" value="C:cytosol"/>
    <property type="evidence" value="ECO:0007669"/>
    <property type="project" value="TreeGrafter"/>
</dbReference>
<gene>
    <name evidence="5" type="ORF">MGL_2604</name>
</gene>
<name>A8Q4Q3_MALGO</name>
<dbReference type="PANTHER" id="PTHR12304:SF56">
    <property type="entry name" value="HYDROLASE, PUTATIVE (AFU_ORTHOLOGUE AFUA_1G11790)-RELATED"/>
    <property type="match status" value="1"/>
</dbReference>
<dbReference type="KEGG" id="mgl:MGL_2604"/>
<dbReference type="InterPro" id="IPR036452">
    <property type="entry name" value="Ribo_hydro-like"/>
</dbReference>
<dbReference type="STRING" id="425265.A8Q4Q3"/>
<dbReference type="SUPFAM" id="SSF53590">
    <property type="entry name" value="Nucleoside hydrolase"/>
    <property type="match status" value="1"/>
</dbReference>
<sequence>MTSTVPLIIEYALASPEVTLEAITLTFGNTTLDYAHSNILRLAHALEVANKDGAIKNATLRERIEHGFNGKPVPIALGAEKPLGGRLFTASYFHGRDGMSGVSFIEGNPYPATKSSVLFGSRPANLPADECILDILRRHPPHTVRIAAVAPLSNLASAYLKDPETFCRVGSISVMGGALDVPGNTSPTAEFNFFADPWAAKVLLEDAVHDGRPLPIQLLPLDTTSRHTVPYELLVLDESSELYKTNYLFRLISLFLRKPRAVTNSFALKVFRSMRRNTTCLRHTILWPSRMRSFVQTPSSGLAQVDHSSLRQKVA</sequence>
<feature type="domain" description="Inosine/uridine-preferring nucleoside hydrolase" evidence="4">
    <location>
        <begin position="9"/>
        <end position="235"/>
    </location>
</feature>
<organism evidence="5 6">
    <name type="scientific">Malassezia globosa (strain ATCC MYA-4612 / CBS 7966)</name>
    <name type="common">Dandruff-associated fungus</name>
    <dbReference type="NCBI Taxonomy" id="425265"/>
    <lineage>
        <taxon>Eukaryota</taxon>
        <taxon>Fungi</taxon>
        <taxon>Dikarya</taxon>
        <taxon>Basidiomycota</taxon>
        <taxon>Ustilaginomycotina</taxon>
        <taxon>Malasseziomycetes</taxon>
        <taxon>Malasseziales</taxon>
        <taxon>Malasseziaceae</taxon>
        <taxon>Malassezia</taxon>
    </lineage>
</organism>
<protein>
    <recommendedName>
        <fullName evidence="4">Inosine/uridine-preferring nucleoside hydrolase domain-containing protein</fullName>
    </recommendedName>
</protein>
<dbReference type="Gene3D" id="3.90.245.10">
    <property type="entry name" value="Ribonucleoside hydrolase-like"/>
    <property type="match status" value="1"/>
</dbReference>
<keyword evidence="6" id="KW-1185">Reference proteome</keyword>
<dbReference type="Proteomes" id="UP000008837">
    <property type="component" value="Unassembled WGS sequence"/>
</dbReference>
<dbReference type="EMBL" id="AAYY01000009">
    <property type="protein sequence ID" value="EDP43008.1"/>
    <property type="molecule type" value="Genomic_DNA"/>
</dbReference>
<evidence type="ECO:0000259" key="4">
    <source>
        <dbReference type="Pfam" id="PF01156"/>
    </source>
</evidence>
<comment type="similarity">
    <text evidence="1">Belongs to the IUNH family.</text>
</comment>
<keyword evidence="3" id="KW-0326">Glycosidase</keyword>
<dbReference type="InterPro" id="IPR023186">
    <property type="entry name" value="IUNH"/>
</dbReference>
<dbReference type="AlphaFoldDB" id="A8Q4Q3"/>
<evidence type="ECO:0000256" key="1">
    <source>
        <dbReference type="ARBA" id="ARBA00009176"/>
    </source>
</evidence>
<comment type="caution">
    <text evidence="5">The sequence shown here is derived from an EMBL/GenBank/DDBJ whole genome shotgun (WGS) entry which is preliminary data.</text>
</comment>
<evidence type="ECO:0000256" key="2">
    <source>
        <dbReference type="ARBA" id="ARBA00022801"/>
    </source>
</evidence>
<evidence type="ECO:0000313" key="6">
    <source>
        <dbReference type="Proteomes" id="UP000008837"/>
    </source>
</evidence>
<dbReference type="GO" id="GO:0008477">
    <property type="term" value="F:purine nucleosidase activity"/>
    <property type="evidence" value="ECO:0007669"/>
    <property type="project" value="TreeGrafter"/>
</dbReference>
<dbReference type="VEuPathDB" id="FungiDB:MGL_2604"/>
<dbReference type="InParanoid" id="A8Q4Q3"/>
<dbReference type="OrthoDB" id="5783963at2759"/>
<dbReference type="FunCoup" id="A8Q4Q3">
    <property type="interactions" value="220"/>
</dbReference>
<accession>A8Q4Q3</accession>
<keyword evidence="2" id="KW-0378">Hydrolase</keyword>
<reference evidence="5 6" key="1">
    <citation type="journal article" date="2007" name="Proc. Natl. Acad. Sci. U.S.A.">
        <title>Dandruff-associated Malassezia genomes reveal convergent and divergent virulence traits shared with plant and human fungal pathogens.</title>
        <authorList>
            <person name="Xu J."/>
            <person name="Saunders C.W."/>
            <person name="Hu P."/>
            <person name="Grant R.A."/>
            <person name="Boekhout T."/>
            <person name="Kuramae E.E."/>
            <person name="Kronstad J.W."/>
            <person name="Deangelis Y.M."/>
            <person name="Reeder N.L."/>
            <person name="Johnstone K.R."/>
            <person name="Leland M."/>
            <person name="Fieno A.M."/>
            <person name="Begley W.M."/>
            <person name="Sun Y."/>
            <person name="Lacey M.P."/>
            <person name="Chaudhary T."/>
            <person name="Keough T."/>
            <person name="Chu L."/>
            <person name="Sears R."/>
            <person name="Yuan B."/>
            <person name="Dawson T.L.Jr."/>
        </authorList>
    </citation>
    <scope>NUCLEOTIDE SEQUENCE [LARGE SCALE GENOMIC DNA]</scope>
    <source>
        <strain evidence="6">ATCC MYA-4612 / CBS 7966</strain>
    </source>
</reference>
<dbReference type="RefSeq" id="XP_001730222.1">
    <property type="nucleotide sequence ID" value="XM_001730170.1"/>
</dbReference>
<evidence type="ECO:0000313" key="5">
    <source>
        <dbReference type="EMBL" id="EDP43008.1"/>
    </source>
</evidence>
<evidence type="ECO:0000256" key="3">
    <source>
        <dbReference type="ARBA" id="ARBA00023295"/>
    </source>
</evidence>
<dbReference type="Pfam" id="PF01156">
    <property type="entry name" value="IU_nuc_hydro"/>
    <property type="match status" value="1"/>
</dbReference>
<proteinExistence type="inferred from homology"/>
<dbReference type="GeneID" id="5854527"/>
<dbReference type="PANTHER" id="PTHR12304">
    <property type="entry name" value="INOSINE-URIDINE PREFERRING NUCLEOSIDE HYDROLASE"/>
    <property type="match status" value="1"/>
</dbReference>
<dbReference type="OMA" id="PNIKPFC"/>